<keyword evidence="6 8" id="KW-0472">Membrane</keyword>
<evidence type="ECO:0000256" key="2">
    <source>
        <dbReference type="ARBA" id="ARBA00022475"/>
    </source>
</evidence>
<feature type="region of interest" description="Disordered" evidence="7">
    <location>
        <begin position="250"/>
        <end position="297"/>
    </location>
</feature>
<evidence type="ECO:0000313" key="9">
    <source>
        <dbReference type="EMBL" id="MBD0382362.1"/>
    </source>
</evidence>
<keyword evidence="2" id="KW-1003">Cell membrane</keyword>
<dbReference type="GO" id="GO:0042158">
    <property type="term" value="P:lipoprotein biosynthetic process"/>
    <property type="evidence" value="ECO:0007669"/>
    <property type="project" value="InterPro"/>
</dbReference>
<protein>
    <submittedName>
        <fullName evidence="9">Prolipoprotein diacylglyceryl transferase</fullName>
    </submittedName>
</protein>
<name>A0A926QLA0_9BACL</name>
<keyword evidence="5 8" id="KW-1133">Transmembrane helix</keyword>
<feature type="transmembrane region" description="Helical" evidence="8">
    <location>
        <begin position="115"/>
        <end position="140"/>
    </location>
</feature>
<comment type="similarity">
    <text evidence="1">Belongs to the Lgt family.</text>
</comment>
<dbReference type="AlphaFoldDB" id="A0A926QLA0"/>
<organism evidence="9 10">
    <name type="scientific">Paenibacillus sedimenti</name>
    <dbReference type="NCBI Taxonomy" id="2770274"/>
    <lineage>
        <taxon>Bacteria</taxon>
        <taxon>Bacillati</taxon>
        <taxon>Bacillota</taxon>
        <taxon>Bacilli</taxon>
        <taxon>Bacillales</taxon>
        <taxon>Paenibacillaceae</taxon>
        <taxon>Paenibacillus</taxon>
    </lineage>
</organism>
<accession>A0A926QLA0</accession>
<keyword evidence="4 8" id="KW-0812">Transmembrane</keyword>
<proteinExistence type="inferred from homology"/>
<evidence type="ECO:0000313" key="10">
    <source>
        <dbReference type="Proteomes" id="UP000650466"/>
    </source>
</evidence>
<comment type="caution">
    <text evidence="9">The sequence shown here is derived from an EMBL/GenBank/DDBJ whole genome shotgun (WGS) entry which is preliminary data.</text>
</comment>
<reference evidence="9" key="1">
    <citation type="submission" date="2020-09" db="EMBL/GenBank/DDBJ databases">
        <title>Draft Genome Sequence of Paenibacillus sp. WST5.</title>
        <authorList>
            <person name="Bao Z."/>
        </authorList>
    </citation>
    <scope>NUCLEOTIDE SEQUENCE</scope>
    <source>
        <strain evidence="9">WST5</strain>
    </source>
</reference>
<dbReference type="GO" id="GO:0005886">
    <property type="term" value="C:plasma membrane"/>
    <property type="evidence" value="ECO:0007669"/>
    <property type="project" value="InterPro"/>
</dbReference>
<dbReference type="PANTHER" id="PTHR30589:SF0">
    <property type="entry name" value="PHOSPHATIDYLGLYCEROL--PROLIPOPROTEIN DIACYLGLYCERYL TRANSFERASE"/>
    <property type="match status" value="1"/>
</dbReference>
<dbReference type="Pfam" id="PF01790">
    <property type="entry name" value="LGT"/>
    <property type="match status" value="1"/>
</dbReference>
<evidence type="ECO:0000256" key="1">
    <source>
        <dbReference type="ARBA" id="ARBA00007150"/>
    </source>
</evidence>
<dbReference type="EMBL" id="JACVVD010000007">
    <property type="protein sequence ID" value="MBD0382362.1"/>
    <property type="molecule type" value="Genomic_DNA"/>
</dbReference>
<dbReference type="Proteomes" id="UP000650466">
    <property type="component" value="Unassembled WGS sequence"/>
</dbReference>
<feature type="compositionally biased region" description="Basic and acidic residues" evidence="7">
    <location>
        <begin position="258"/>
        <end position="273"/>
    </location>
</feature>
<evidence type="ECO:0000256" key="3">
    <source>
        <dbReference type="ARBA" id="ARBA00022679"/>
    </source>
</evidence>
<feature type="transmembrane region" description="Helical" evidence="8">
    <location>
        <begin position="218"/>
        <end position="239"/>
    </location>
</feature>
<keyword evidence="3 9" id="KW-0808">Transferase</keyword>
<evidence type="ECO:0000256" key="8">
    <source>
        <dbReference type="SAM" id="Phobius"/>
    </source>
</evidence>
<feature type="transmembrane region" description="Helical" evidence="8">
    <location>
        <begin position="12"/>
        <end position="30"/>
    </location>
</feature>
<feature type="transmembrane region" description="Helical" evidence="8">
    <location>
        <begin position="85"/>
        <end position="108"/>
    </location>
</feature>
<dbReference type="GO" id="GO:0008961">
    <property type="term" value="F:phosphatidylglycerol-prolipoprotein diacylglyceryl transferase activity"/>
    <property type="evidence" value="ECO:0007669"/>
    <property type="project" value="InterPro"/>
</dbReference>
<keyword evidence="10" id="KW-1185">Reference proteome</keyword>
<dbReference type="PANTHER" id="PTHR30589">
    <property type="entry name" value="PROLIPOPROTEIN DIACYLGLYCERYL TRANSFERASE"/>
    <property type="match status" value="1"/>
</dbReference>
<gene>
    <name evidence="9" type="ORF">ICC18_19785</name>
</gene>
<dbReference type="InterPro" id="IPR001640">
    <property type="entry name" value="Lgt"/>
</dbReference>
<evidence type="ECO:0000256" key="4">
    <source>
        <dbReference type="ARBA" id="ARBA00022692"/>
    </source>
</evidence>
<evidence type="ECO:0000256" key="6">
    <source>
        <dbReference type="ARBA" id="ARBA00023136"/>
    </source>
</evidence>
<dbReference type="RefSeq" id="WP_188176155.1">
    <property type="nucleotide sequence ID" value="NZ_JACVVD010000007.1"/>
</dbReference>
<evidence type="ECO:0000256" key="7">
    <source>
        <dbReference type="SAM" id="MobiDB-lite"/>
    </source>
</evidence>
<feature type="transmembrane region" description="Helical" evidence="8">
    <location>
        <begin position="54"/>
        <end position="73"/>
    </location>
</feature>
<sequence>MPDVLQIGPLQLQGRLLALLLACIIGFWLIRRQGRRILRSQGVNDPAKYPIDDIIFNGGIIVMLTWKLGVILTQPSLLWTQPAKLLMVSGSSMEMLLGLMLAIIYAFFQLRKHQIPLILLLDVLSCGITAAAFIYCALIPEYGQPTSLPWGIGIEGTSSRFHPHNGYFALLLAPLLIWQQLIQPRRSSLEQGKLLQTSLLYVGAAGMLASFFDDAIPTAVYLSWPQLLFLFMLVIGMLLPRLAHNTSRRELSQMSQNDSKEQIKQAQQNKERQNSSSTSGKEGFVDKKLDGPNRPST</sequence>
<evidence type="ECO:0000256" key="5">
    <source>
        <dbReference type="ARBA" id="ARBA00022989"/>
    </source>
</evidence>